<keyword evidence="1" id="KW-0812">Transmembrane</keyword>
<dbReference type="EMBL" id="SLWN01000012">
    <property type="protein sequence ID" value="TCO20308.1"/>
    <property type="molecule type" value="Genomic_DNA"/>
</dbReference>
<accession>A0A4R2H5G6</accession>
<evidence type="ECO:0000313" key="3">
    <source>
        <dbReference type="Proteomes" id="UP000294508"/>
    </source>
</evidence>
<feature type="transmembrane region" description="Helical" evidence="1">
    <location>
        <begin position="57"/>
        <end position="76"/>
    </location>
</feature>
<keyword evidence="1" id="KW-0472">Membrane</keyword>
<gene>
    <name evidence="2" type="ORF">EV652_11254</name>
</gene>
<evidence type="ECO:0000256" key="1">
    <source>
        <dbReference type="SAM" id="Phobius"/>
    </source>
</evidence>
<organism evidence="2 3">
    <name type="scientific">Kribbella steppae</name>
    <dbReference type="NCBI Taxonomy" id="2512223"/>
    <lineage>
        <taxon>Bacteria</taxon>
        <taxon>Bacillati</taxon>
        <taxon>Actinomycetota</taxon>
        <taxon>Actinomycetes</taxon>
        <taxon>Propionibacteriales</taxon>
        <taxon>Kribbellaceae</taxon>
        <taxon>Kribbella</taxon>
    </lineage>
</organism>
<evidence type="ECO:0000313" key="2">
    <source>
        <dbReference type="EMBL" id="TCO20308.1"/>
    </source>
</evidence>
<sequence length="87" mass="9353">MWTLDPDQIRLPFLASEVEWKEATRWSSRSGPADWAPLSPFHQAFTDGPLGAGLPAAYLWLLGGAAVLVAIALPALDGRDIATSHGR</sequence>
<dbReference type="Proteomes" id="UP000294508">
    <property type="component" value="Unassembled WGS sequence"/>
</dbReference>
<reference evidence="2 3" key="1">
    <citation type="journal article" date="2015" name="Stand. Genomic Sci.">
        <title>Genomic Encyclopedia of Bacterial and Archaeal Type Strains, Phase III: the genomes of soil and plant-associated and newly described type strains.</title>
        <authorList>
            <person name="Whitman W.B."/>
            <person name="Woyke T."/>
            <person name="Klenk H.P."/>
            <person name="Zhou Y."/>
            <person name="Lilburn T.G."/>
            <person name="Beck B.J."/>
            <person name="De Vos P."/>
            <person name="Vandamme P."/>
            <person name="Eisen J.A."/>
            <person name="Garrity G."/>
            <person name="Hugenholtz P."/>
            <person name="Kyrpides N.C."/>
        </authorList>
    </citation>
    <scope>NUCLEOTIDE SEQUENCE [LARGE SCALE GENOMIC DNA]</scope>
    <source>
        <strain evidence="2 3">VKM Ac-2572</strain>
    </source>
</reference>
<protein>
    <submittedName>
        <fullName evidence="2">Uncharacterized protein</fullName>
    </submittedName>
</protein>
<dbReference type="AlphaFoldDB" id="A0A4R2H5G6"/>
<keyword evidence="1" id="KW-1133">Transmembrane helix</keyword>
<keyword evidence="3" id="KW-1185">Reference proteome</keyword>
<comment type="caution">
    <text evidence="2">The sequence shown here is derived from an EMBL/GenBank/DDBJ whole genome shotgun (WGS) entry which is preliminary data.</text>
</comment>
<proteinExistence type="predicted"/>
<name>A0A4R2H5G6_9ACTN</name>